<dbReference type="AlphaFoldDB" id="A0A9Q0RQL1"/>
<evidence type="ECO:0000256" key="2">
    <source>
        <dbReference type="ARBA" id="ARBA00007700"/>
    </source>
</evidence>
<dbReference type="GO" id="GO:0005815">
    <property type="term" value="C:microtubule organizing center"/>
    <property type="evidence" value="ECO:0007669"/>
    <property type="project" value="TreeGrafter"/>
</dbReference>
<comment type="caution">
    <text evidence="9">The sequence shown here is derived from an EMBL/GenBank/DDBJ whole genome shotgun (WGS) entry which is preliminary data.</text>
</comment>
<organism evidence="9 10">
    <name type="scientific">Blomia tropicalis</name>
    <name type="common">Mite</name>
    <dbReference type="NCBI Taxonomy" id="40697"/>
    <lineage>
        <taxon>Eukaryota</taxon>
        <taxon>Metazoa</taxon>
        <taxon>Ecdysozoa</taxon>
        <taxon>Arthropoda</taxon>
        <taxon>Chelicerata</taxon>
        <taxon>Arachnida</taxon>
        <taxon>Acari</taxon>
        <taxon>Acariformes</taxon>
        <taxon>Sarcoptiformes</taxon>
        <taxon>Astigmata</taxon>
        <taxon>Glycyphagoidea</taxon>
        <taxon>Echimyopodidae</taxon>
        <taxon>Blomia</taxon>
    </lineage>
</organism>
<reference evidence="9" key="1">
    <citation type="submission" date="2022-12" db="EMBL/GenBank/DDBJ databases">
        <title>Genome assemblies of Blomia tropicalis.</title>
        <authorList>
            <person name="Cui Y."/>
        </authorList>
    </citation>
    <scope>NUCLEOTIDE SEQUENCE</scope>
    <source>
        <tissue evidence="9">Adult mites</tissue>
    </source>
</reference>
<feature type="region of interest" description="Disordered" evidence="8">
    <location>
        <begin position="1"/>
        <end position="42"/>
    </location>
</feature>
<dbReference type="GO" id="GO:0060271">
    <property type="term" value="P:cilium assembly"/>
    <property type="evidence" value="ECO:0007669"/>
    <property type="project" value="TreeGrafter"/>
</dbReference>
<evidence type="ECO:0000256" key="4">
    <source>
        <dbReference type="ARBA" id="ARBA00022490"/>
    </source>
</evidence>
<evidence type="ECO:0000256" key="1">
    <source>
        <dbReference type="ARBA" id="ARBA00004120"/>
    </source>
</evidence>
<evidence type="ECO:0000256" key="5">
    <source>
        <dbReference type="ARBA" id="ARBA00023069"/>
    </source>
</evidence>
<sequence>MEITKSEKVIVQSVYDEGEEEDDEEDATSTNEDEKERIDGAYDSTKYDSLNVSPEIKNLFSFITFYTPQMIEINTKLKPFIPDYIPAVGDVDAFIKVPLPGNPSIENNLGYTVLDEPNLNQSDSALLQFKLKAMSREVDSKDALLRQSVVQSTGTGNEIETWIENIKHLHETMARPDSVTLLHSNQRNDIDELMQEWHSELETALTVHSIPTPELDCSLDEYINILCAILDIPIQSNKISSLYLLFSLYHEFKTSQHFKKMN</sequence>
<evidence type="ECO:0000256" key="7">
    <source>
        <dbReference type="ARBA" id="ARBA00023273"/>
    </source>
</evidence>
<dbReference type="Pfam" id="PF12317">
    <property type="entry name" value="IFT46_B_C"/>
    <property type="match status" value="1"/>
</dbReference>
<evidence type="ECO:0000256" key="6">
    <source>
        <dbReference type="ARBA" id="ARBA00023212"/>
    </source>
</evidence>
<protein>
    <recommendedName>
        <fullName evidence="3">Intraflagellar transport protein 46 homolog</fullName>
    </recommendedName>
</protein>
<keyword evidence="7" id="KW-0966">Cell projection</keyword>
<dbReference type="InterPro" id="IPR022088">
    <property type="entry name" value="Intraflagellar_transp_cmplxB"/>
</dbReference>
<dbReference type="EMBL" id="JAPWDV010000001">
    <property type="protein sequence ID" value="KAJ6222745.1"/>
    <property type="molecule type" value="Genomic_DNA"/>
</dbReference>
<evidence type="ECO:0000256" key="8">
    <source>
        <dbReference type="SAM" id="MobiDB-lite"/>
    </source>
</evidence>
<accession>A0A9Q0RQL1</accession>
<proteinExistence type="inferred from homology"/>
<name>A0A9Q0RQL1_BLOTA</name>
<evidence type="ECO:0000313" key="10">
    <source>
        <dbReference type="Proteomes" id="UP001142055"/>
    </source>
</evidence>
<keyword evidence="6" id="KW-0206">Cytoskeleton</keyword>
<evidence type="ECO:0000313" key="9">
    <source>
        <dbReference type="EMBL" id="KAJ6222745.1"/>
    </source>
</evidence>
<dbReference type="Proteomes" id="UP001142055">
    <property type="component" value="Chromosome 1"/>
</dbReference>
<dbReference type="GO" id="GO:0030992">
    <property type="term" value="C:intraciliary transport particle B"/>
    <property type="evidence" value="ECO:0007669"/>
    <property type="project" value="TreeGrafter"/>
</dbReference>
<keyword evidence="4" id="KW-0963">Cytoplasm</keyword>
<gene>
    <name evidence="9" type="ORF">RDWZM_001290</name>
</gene>
<dbReference type="GO" id="GO:0042073">
    <property type="term" value="P:intraciliary transport"/>
    <property type="evidence" value="ECO:0007669"/>
    <property type="project" value="InterPro"/>
</dbReference>
<comment type="subcellular location">
    <subcellularLocation>
        <location evidence="1">Cytoplasm</location>
        <location evidence="1">Cytoskeleton</location>
        <location evidence="1">Cilium basal body</location>
    </subcellularLocation>
</comment>
<comment type="similarity">
    <text evidence="2">Belongs to the IFT46 family.</text>
</comment>
<keyword evidence="10" id="KW-1185">Reference proteome</keyword>
<keyword evidence="5" id="KW-0969">Cilium</keyword>
<feature type="compositionally biased region" description="Acidic residues" evidence="8">
    <location>
        <begin position="16"/>
        <end position="31"/>
    </location>
</feature>
<evidence type="ECO:0000256" key="3">
    <source>
        <dbReference type="ARBA" id="ARBA00017206"/>
    </source>
</evidence>
<dbReference type="OMA" id="QYIRRYT"/>
<dbReference type="GO" id="GO:0031514">
    <property type="term" value="C:motile cilium"/>
    <property type="evidence" value="ECO:0007669"/>
    <property type="project" value="TreeGrafter"/>
</dbReference>
<dbReference type="PANTHER" id="PTHR13376:SF0">
    <property type="entry name" value="INTRAFLAGELLAR TRANSPORT PROTEIN 46 HOMOLOG"/>
    <property type="match status" value="1"/>
</dbReference>
<dbReference type="PANTHER" id="PTHR13376">
    <property type="entry name" value="INTRAFLAGELLAR TRANSPORT PROTEIN 46 HOMOLOG"/>
    <property type="match status" value="1"/>
</dbReference>